<name>A0A9P1N3U4_9PELO</name>
<accession>A0A9P1N3U4</accession>
<dbReference type="AlphaFoldDB" id="A0A9P1N3U4"/>
<evidence type="ECO:0000313" key="2">
    <source>
        <dbReference type="EMBL" id="CAI5450340.1"/>
    </source>
</evidence>
<feature type="chain" id="PRO_5040482823" description="DUF19 domain-containing protein" evidence="1">
    <location>
        <begin position="19"/>
        <end position="93"/>
    </location>
</feature>
<feature type="signal peptide" evidence="1">
    <location>
        <begin position="1"/>
        <end position="18"/>
    </location>
</feature>
<evidence type="ECO:0000256" key="1">
    <source>
        <dbReference type="SAM" id="SignalP"/>
    </source>
</evidence>
<reference evidence="2" key="1">
    <citation type="submission" date="2022-11" db="EMBL/GenBank/DDBJ databases">
        <authorList>
            <person name="Kikuchi T."/>
        </authorList>
    </citation>
    <scope>NUCLEOTIDE SEQUENCE</scope>
    <source>
        <strain evidence="2">PS1010</strain>
    </source>
</reference>
<keyword evidence="1" id="KW-0732">Signal</keyword>
<evidence type="ECO:0000313" key="3">
    <source>
        <dbReference type="Proteomes" id="UP001152747"/>
    </source>
</evidence>
<organism evidence="2 3">
    <name type="scientific">Caenorhabditis angaria</name>
    <dbReference type="NCBI Taxonomy" id="860376"/>
    <lineage>
        <taxon>Eukaryota</taxon>
        <taxon>Metazoa</taxon>
        <taxon>Ecdysozoa</taxon>
        <taxon>Nematoda</taxon>
        <taxon>Chromadorea</taxon>
        <taxon>Rhabditida</taxon>
        <taxon>Rhabditina</taxon>
        <taxon>Rhabditomorpha</taxon>
        <taxon>Rhabditoidea</taxon>
        <taxon>Rhabditidae</taxon>
        <taxon>Peloderinae</taxon>
        <taxon>Caenorhabditis</taxon>
    </lineage>
</organism>
<comment type="caution">
    <text evidence="2">The sequence shown here is derived from an EMBL/GenBank/DDBJ whole genome shotgun (WGS) entry which is preliminary data.</text>
</comment>
<dbReference type="EMBL" id="CANHGI010000005">
    <property type="protein sequence ID" value="CAI5450340.1"/>
    <property type="molecule type" value="Genomic_DNA"/>
</dbReference>
<protein>
    <recommendedName>
        <fullName evidence="4">DUF19 domain-containing protein</fullName>
    </recommendedName>
</protein>
<evidence type="ECO:0008006" key="4">
    <source>
        <dbReference type="Google" id="ProtNLM"/>
    </source>
</evidence>
<gene>
    <name evidence="2" type="ORF">CAMP_LOCUS12977</name>
</gene>
<dbReference type="Proteomes" id="UP001152747">
    <property type="component" value="Unassembled WGS sequence"/>
</dbReference>
<proteinExistence type="predicted"/>
<sequence length="93" mass="11051">MMRFFVFLIFLVPISTTGVDLTKKCGHYYESYKRLENCDVQGPVDKFNCEREILYNDFVTITEECRKYLKKTLETIEKLSTGKRTTTCKWKLC</sequence>
<keyword evidence="3" id="KW-1185">Reference proteome</keyword>